<dbReference type="GO" id="GO:0031267">
    <property type="term" value="F:small GTPase binding"/>
    <property type="evidence" value="ECO:0007669"/>
    <property type="project" value="TreeGrafter"/>
</dbReference>
<evidence type="ECO:0000256" key="2">
    <source>
        <dbReference type="ARBA" id="ARBA00023034"/>
    </source>
</evidence>
<feature type="coiled-coil region" evidence="4">
    <location>
        <begin position="668"/>
        <end position="695"/>
    </location>
</feature>
<dbReference type="Proteomes" id="UP000267096">
    <property type="component" value="Unassembled WGS sequence"/>
</dbReference>
<dbReference type="PROSITE" id="PS50913">
    <property type="entry name" value="GRIP"/>
    <property type="match status" value="1"/>
</dbReference>
<evidence type="ECO:0000256" key="4">
    <source>
        <dbReference type="SAM" id="Coils"/>
    </source>
</evidence>
<evidence type="ECO:0000313" key="8">
    <source>
        <dbReference type="Proteomes" id="UP000267096"/>
    </source>
</evidence>
<comment type="subcellular location">
    <subcellularLocation>
        <location evidence="1">Golgi apparatus</location>
    </subcellularLocation>
</comment>
<gene>
    <name evidence="7" type="ORF">ASIM_LOCUS12761</name>
</gene>
<dbReference type="OrthoDB" id="425925at2759"/>
<proteinExistence type="predicted"/>
<evidence type="ECO:0000313" key="9">
    <source>
        <dbReference type="WBParaSite" id="ASIM_0001333301-mRNA-1"/>
    </source>
</evidence>
<feature type="coiled-coil region" evidence="4">
    <location>
        <begin position="495"/>
        <end position="622"/>
    </location>
</feature>
<dbReference type="GO" id="GO:0007030">
    <property type="term" value="P:Golgi organization"/>
    <property type="evidence" value="ECO:0007669"/>
    <property type="project" value="TreeGrafter"/>
</dbReference>
<feature type="compositionally biased region" description="Polar residues" evidence="5">
    <location>
        <begin position="1"/>
        <end position="19"/>
    </location>
</feature>
<evidence type="ECO:0000256" key="1">
    <source>
        <dbReference type="ARBA" id="ARBA00004555"/>
    </source>
</evidence>
<organism evidence="9">
    <name type="scientific">Anisakis simplex</name>
    <name type="common">Herring worm</name>
    <dbReference type="NCBI Taxonomy" id="6269"/>
    <lineage>
        <taxon>Eukaryota</taxon>
        <taxon>Metazoa</taxon>
        <taxon>Ecdysozoa</taxon>
        <taxon>Nematoda</taxon>
        <taxon>Chromadorea</taxon>
        <taxon>Rhabditida</taxon>
        <taxon>Spirurina</taxon>
        <taxon>Ascaridomorpha</taxon>
        <taxon>Ascaridoidea</taxon>
        <taxon>Anisakidae</taxon>
        <taxon>Anisakis</taxon>
        <taxon>Anisakis simplex complex</taxon>
    </lineage>
</organism>
<dbReference type="GO" id="GO:0006888">
    <property type="term" value="P:endoplasmic reticulum to Golgi vesicle-mediated transport"/>
    <property type="evidence" value="ECO:0007669"/>
    <property type="project" value="TreeGrafter"/>
</dbReference>
<dbReference type="PANTHER" id="PTHR18921">
    <property type="entry name" value="MYOSIN HEAVY CHAIN - RELATED"/>
    <property type="match status" value="1"/>
</dbReference>
<dbReference type="WBParaSite" id="ASIM_0001333301-mRNA-1">
    <property type="protein sequence ID" value="ASIM_0001333301-mRNA-1"/>
    <property type="gene ID" value="ASIM_0001333301"/>
</dbReference>
<feature type="coiled-coil region" evidence="4">
    <location>
        <begin position="196"/>
        <end position="249"/>
    </location>
</feature>
<feature type="coiled-coil region" evidence="4">
    <location>
        <begin position="332"/>
        <end position="438"/>
    </location>
</feature>
<evidence type="ECO:0000259" key="6">
    <source>
        <dbReference type="PROSITE" id="PS50913"/>
    </source>
</evidence>
<dbReference type="InterPro" id="IPR000237">
    <property type="entry name" value="GRIP_dom"/>
</dbReference>
<protein>
    <submittedName>
        <fullName evidence="9">GRIP domain-containing protein</fullName>
    </submittedName>
</protein>
<feature type="coiled-coil region" evidence="4">
    <location>
        <begin position="101"/>
        <end position="135"/>
    </location>
</feature>
<reference evidence="9" key="1">
    <citation type="submission" date="2017-02" db="UniProtKB">
        <authorList>
            <consortium name="WormBaseParasite"/>
        </authorList>
    </citation>
    <scope>IDENTIFICATION</scope>
</reference>
<feature type="domain" description="GRIP" evidence="6">
    <location>
        <begin position="1334"/>
        <end position="1383"/>
    </location>
</feature>
<keyword evidence="3 4" id="KW-0175">Coiled coil</keyword>
<feature type="region of interest" description="Disordered" evidence="5">
    <location>
        <begin position="1"/>
        <end position="35"/>
    </location>
</feature>
<dbReference type="EMBL" id="UYRR01031244">
    <property type="protein sequence ID" value="VDK48088.1"/>
    <property type="molecule type" value="Genomic_DNA"/>
</dbReference>
<reference evidence="7 8" key="2">
    <citation type="submission" date="2018-11" db="EMBL/GenBank/DDBJ databases">
        <authorList>
            <consortium name="Pathogen Informatics"/>
        </authorList>
    </citation>
    <scope>NUCLEOTIDE SEQUENCE [LARGE SCALE GENOMIC DNA]</scope>
</reference>
<name>A0A0M3JY35_ANISI</name>
<evidence type="ECO:0000256" key="5">
    <source>
        <dbReference type="SAM" id="MobiDB-lite"/>
    </source>
</evidence>
<keyword evidence="8" id="KW-1185">Reference proteome</keyword>
<evidence type="ECO:0000256" key="3">
    <source>
        <dbReference type="ARBA" id="ARBA00023054"/>
    </source>
</evidence>
<feature type="coiled-coil region" evidence="4">
    <location>
        <begin position="870"/>
        <end position="1285"/>
    </location>
</feature>
<dbReference type="GO" id="GO:0005794">
    <property type="term" value="C:Golgi apparatus"/>
    <property type="evidence" value="ECO:0007669"/>
    <property type="project" value="UniProtKB-SubCell"/>
</dbReference>
<evidence type="ECO:0000313" key="7">
    <source>
        <dbReference type="EMBL" id="VDK48088.1"/>
    </source>
</evidence>
<dbReference type="Gene3D" id="1.10.287.1490">
    <property type="match status" value="1"/>
</dbReference>
<sequence length="1445" mass="166268">MQTLPVRSTQVHVSDTLKSGNPEDSPKNLTELDNSGKMSGWLRNLQGQLTELASEVLNEATEETSDPESELQVTVIVINLLGNLGTSHTFQAKFCSIQNLFQVITKKLTEAESQLANEQRKGQEQVKKINDLEEQLFAKNVEIDAVTTKYNHIIENRDSQIRSLQRSKFEVDIERLRHSNDSSVVLLDEDDEDGLLTDSNKRTERLKDQIEELRKEVAHWKRIVNESLNADHSKRIAELECKLGEQKSKSEAEMAALVLAHNENIAHLRSEYESKFSQVSHQLKASQTHAQQTLNPTAQQSKTPESDDWQNAWDDVDNLSLPTFTVEEDPALEHLQKEHKDLKQKLETITKELNKERMKNKEMSDEVDRLAMQAVDSVLNDQLQNIRDENESLRMQLKNCSEELHESNGEVEKLIVKLDSANAQIHSLRDKYEKEAKLDEDRLVPGEKAEETERLPFDAVPCSSSMRSSRRLSIENAQTISVLTPEFSTASDENSSDKDKELEKLRRENNELTMAYNDLNEEFENHKAEHGSVLISNRDLTDRIDALKANLIEYEERYELCKAENAETVQQLEKLTNDFERLRQSFEASNFRPSSGTPSDEVERLRMELESSKDERERLRSDVSRFRTAVGAIDLELNSLRESNERLARDNMAMGRNLDKFIDIREMLERSDVELKSLRDKFIQLQMEHREKENIWKKELVAIADERDSAQKALDECRTRCTETESALQRYRSGTNEGGASYEFMEMKTETVQTGSSEEGTTDSNSGWEKMTDWDASTVVAANVSSTSTQNGNNPSVEELKEALEMVTEKTEECEELRRQKCEIEKEFELRQTYIEELMAQTNALQLQQQTQADAFSEMRERANKIDCEKLEMERNLIQVREQLEESTRKMDELKDENMKLASLLKESESVSHSHDEEKLAEIDELKKRLAENEKHHQDELSTQKYQYEEQLHELSEEKRSLDGRVEALEEQLLKERKSLKSASESQRSCKEELAKIKEEKVEMLKRIESLNSELVDSKSSLRHLNTVPVVNMEEVEKMREEISTLQQSLKVAEEKCDTFKLDNSKLSDDLQNMKSTLAEVENQRNELVTLVEQKHNESVQYHSQLQVLLTEKEEIAVKLKTSSQQIENLENQIASCKEARDKSLRECDRLREHLVSIEETSTKEAVIAEERETDLRKRIRELEQKTEATEDSVIQSSNNYQQQIGQLSDEIDRLRQQKEEASKLLVVRERTLADTQKALSNLQTVVRDLGVDHEAQLAQQDQQLQNLKAEINTLQRDIEASKKKEEMLILEKQVLEDSAVHLKEELSRRDIVIEELEAQIDERGAEKGGGASSSSYQIDDETLRQLFLSYFTAEKDKQPDIAMLMASVLGYSQEDVAKIQAANQSSSRGWFGFSFTPRSSATQNSVSITEQFIRFLENESIAASASRSLPLTVIISFRRYFNDH</sequence>
<feature type="region of interest" description="Disordered" evidence="5">
    <location>
        <begin position="281"/>
        <end position="309"/>
    </location>
</feature>
<dbReference type="PANTHER" id="PTHR18921:SF2">
    <property type="entry name" value="THYROID RECEPTOR-INTERACTING PROTEIN 11"/>
    <property type="match status" value="1"/>
</dbReference>
<feature type="compositionally biased region" description="Polar residues" evidence="5">
    <location>
        <begin position="281"/>
        <end position="303"/>
    </location>
</feature>
<keyword evidence="2" id="KW-0333">Golgi apparatus</keyword>
<accession>A0A0M3JY35</accession>